<sequence length="58" mass="6827">MKMVSAEKIARINVLAKISKERDLTVAEQEERALLRKEYINSFRKSFKQKLDCIEIVD</sequence>
<evidence type="ECO:0000313" key="3">
    <source>
        <dbReference type="Proteomes" id="UP000001572"/>
    </source>
</evidence>
<dbReference type="eggNOG" id="COG4224">
    <property type="taxonomic scope" value="Bacteria"/>
</dbReference>
<evidence type="ECO:0000256" key="1">
    <source>
        <dbReference type="ARBA" id="ARBA00022490"/>
    </source>
</evidence>
<evidence type="ECO:0000313" key="2">
    <source>
        <dbReference type="EMBL" id="ABR49284.1"/>
    </source>
</evidence>
<dbReference type="PANTHER" id="PTHR37300:SF1">
    <property type="entry name" value="UPF0291 PROTEIN YNZC"/>
    <property type="match status" value="1"/>
</dbReference>
<dbReference type="InterPro" id="IPR009242">
    <property type="entry name" value="DUF896"/>
</dbReference>
<dbReference type="Pfam" id="PF05979">
    <property type="entry name" value="DUF896"/>
    <property type="match status" value="1"/>
</dbReference>
<reference evidence="3" key="1">
    <citation type="journal article" date="2016" name="Genome Announc.">
        <title>Complete genome sequence of Alkaliphilus metalliredigens strain QYMF, an alkaliphilic and metal-reducing bacterium isolated from borax-contaminated leachate ponds.</title>
        <authorList>
            <person name="Hwang C."/>
            <person name="Copeland A."/>
            <person name="Lucas S."/>
            <person name="Lapidus A."/>
            <person name="Barry K."/>
            <person name="Detter J.C."/>
            <person name="Glavina Del Rio T."/>
            <person name="Hammon N."/>
            <person name="Israni S."/>
            <person name="Dalin E."/>
            <person name="Tice H."/>
            <person name="Pitluck S."/>
            <person name="Chertkov O."/>
            <person name="Brettin T."/>
            <person name="Bruce D."/>
            <person name="Han C."/>
            <person name="Schmutz J."/>
            <person name="Larimer F."/>
            <person name="Land M.L."/>
            <person name="Hauser L."/>
            <person name="Kyrpides N."/>
            <person name="Mikhailova N."/>
            <person name="Ye Q."/>
            <person name="Zhou J."/>
            <person name="Richardson P."/>
            <person name="Fields M.W."/>
        </authorList>
    </citation>
    <scope>NUCLEOTIDE SEQUENCE [LARGE SCALE GENOMIC DNA]</scope>
    <source>
        <strain evidence="3">QYMF</strain>
    </source>
</reference>
<protein>
    <submittedName>
        <fullName evidence="2">Uncharacterized protein</fullName>
    </submittedName>
</protein>
<name>A6TSW6_ALKMQ</name>
<dbReference type="KEGG" id="amt:Amet_3145"/>
<dbReference type="HOGENOM" id="CLU_173137_3_2_9"/>
<keyword evidence="1" id="KW-0963">Cytoplasm</keyword>
<organism evidence="2 3">
    <name type="scientific">Alkaliphilus metalliredigens (strain QYMF)</name>
    <dbReference type="NCBI Taxonomy" id="293826"/>
    <lineage>
        <taxon>Bacteria</taxon>
        <taxon>Bacillati</taxon>
        <taxon>Bacillota</taxon>
        <taxon>Clostridia</taxon>
        <taxon>Peptostreptococcales</taxon>
        <taxon>Natronincolaceae</taxon>
        <taxon>Alkaliphilus</taxon>
    </lineage>
</organism>
<dbReference type="Gene3D" id="1.10.287.540">
    <property type="entry name" value="Helix hairpin bin"/>
    <property type="match status" value="1"/>
</dbReference>
<accession>A6TSW6</accession>
<proteinExistence type="predicted"/>
<dbReference type="SUPFAM" id="SSF158221">
    <property type="entry name" value="YnzC-like"/>
    <property type="match status" value="1"/>
</dbReference>
<dbReference type="AlphaFoldDB" id="A6TSW6"/>
<gene>
    <name evidence="2" type="ordered locus">Amet_3145</name>
</gene>
<dbReference type="PANTHER" id="PTHR37300">
    <property type="entry name" value="UPF0291 PROTEIN CBO2609/CLC_2481"/>
    <property type="match status" value="1"/>
</dbReference>
<dbReference type="STRING" id="293826.Amet_3145"/>
<keyword evidence="3" id="KW-1185">Reference proteome</keyword>
<dbReference type="EMBL" id="CP000724">
    <property type="protein sequence ID" value="ABR49284.1"/>
    <property type="molecule type" value="Genomic_DNA"/>
</dbReference>
<dbReference type="Proteomes" id="UP000001572">
    <property type="component" value="Chromosome"/>
</dbReference>